<protein>
    <recommendedName>
        <fullName evidence="1">Death domain-containing protein</fullName>
    </recommendedName>
</protein>
<evidence type="ECO:0000313" key="3">
    <source>
        <dbReference type="Proteomes" id="UP001634394"/>
    </source>
</evidence>
<feature type="domain" description="Death" evidence="1">
    <location>
        <begin position="585"/>
        <end position="674"/>
    </location>
</feature>
<name>A0ABD3VLK4_SINWO</name>
<dbReference type="EMBL" id="JBJQND010000011">
    <property type="protein sequence ID" value="KAL3862464.1"/>
    <property type="molecule type" value="Genomic_DNA"/>
</dbReference>
<gene>
    <name evidence="2" type="ORF">ACJMK2_008428</name>
</gene>
<evidence type="ECO:0000259" key="1">
    <source>
        <dbReference type="PROSITE" id="PS50017"/>
    </source>
</evidence>
<keyword evidence="3" id="KW-1185">Reference proteome</keyword>
<dbReference type="Proteomes" id="UP001634394">
    <property type="component" value="Unassembled WGS sequence"/>
</dbReference>
<dbReference type="InterPro" id="IPR011029">
    <property type="entry name" value="DEATH-like_dom_sf"/>
</dbReference>
<reference evidence="2 3" key="1">
    <citation type="submission" date="2024-11" db="EMBL/GenBank/DDBJ databases">
        <title>Chromosome-level genome assembly of the freshwater bivalve Anodonta woodiana.</title>
        <authorList>
            <person name="Chen X."/>
        </authorList>
    </citation>
    <scope>NUCLEOTIDE SEQUENCE [LARGE SCALE GENOMIC DNA]</scope>
    <source>
        <strain evidence="2">MN2024</strain>
        <tissue evidence="2">Gills</tissue>
    </source>
</reference>
<proteinExistence type="predicted"/>
<dbReference type="InterPro" id="IPR000488">
    <property type="entry name" value="Death_dom"/>
</dbReference>
<dbReference type="Gene3D" id="1.10.533.10">
    <property type="entry name" value="Death Domain, Fas"/>
    <property type="match status" value="1"/>
</dbReference>
<dbReference type="AlphaFoldDB" id="A0ABD3VLK4"/>
<evidence type="ECO:0000313" key="2">
    <source>
        <dbReference type="EMBL" id="KAL3862464.1"/>
    </source>
</evidence>
<dbReference type="PROSITE" id="PS50017">
    <property type="entry name" value="DEATH_DOMAIN"/>
    <property type="match status" value="1"/>
</dbReference>
<sequence length="686" mass="78266">MAKLMTVAMKEKGRYKHAKQKMANVIKSLISDCDNGYGSNVQTLLMTLRKRSEQSTLEFMFLKQDSCTCSSSEIHVHVPQARFRYMFLKRDSCTCSSSEIHVHVPQARFRYMFLKRDSRTCSSSEIHVHVPQARFCYQPPQTSGKPRFVRTLYSRPEICVEFPYDYKEPLEAVPVSNEQKNSHILDMPQNIKEHSEHLGSRDRSEMFKINGKFYFEENCKVTIKFSADDDCDRYLNFYAVVKQGKVWLQVPAERKGNSVHFETKAMEYFYIMSSPVTTGLVLTENSPLLYAHVCDPQTTVYFEEGTVQISMQISIKVLPVSKKAVKALKTSFPNPIIENMSPCISIQKPEGRDFKKNARVQLPFKPASDCKTLVVRLDDDKAEVSDTKLKDNGDGTYTCDVKAANTCSFVQTRQSLTDDRSKMEDLRDEVLFLLQEAKRCRLFTFHKKSPEKIIRTEIVNIEKELEVKSSRLKMGFQIIGEPSAVTTLRKGQRIRADLRGAIQKIPTSKGLGLFAVFQPHLDGVHMEFSYVVNRSMGRTPEALIQYSSDNFSKRELQSVHFDPAGAARLPRTKLPMESSHSIFSEASLLILAKQIKAEDWYQLGIGLDLSGAQIDSVQLLKDKGRAAGANLIYIILDTWSKMSKLSGQEKFNQLIRVVRDCVSKNVVERVEKVFKEGRGLRLTDFK</sequence>
<accession>A0ABD3VLK4</accession>
<comment type="caution">
    <text evidence="2">The sequence shown here is derived from an EMBL/GenBank/DDBJ whole genome shotgun (WGS) entry which is preliminary data.</text>
</comment>
<dbReference type="Gene3D" id="2.60.220.30">
    <property type="match status" value="1"/>
</dbReference>
<organism evidence="2 3">
    <name type="scientific">Sinanodonta woodiana</name>
    <name type="common">Chinese pond mussel</name>
    <name type="synonym">Anodonta woodiana</name>
    <dbReference type="NCBI Taxonomy" id="1069815"/>
    <lineage>
        <taxon>Eukaryota</taxon>
        <taxon>Metazoa</taxon>
        <taxon>Spiralia</taxon>
        <taxon>Lophotrochozoa</taxon>
        <taxon>Mollusca</taxon>
        <taxon>Bivalvia</taxon>
        <taxon>Autobranchia</taxon>
        <taxon>Heteroconchia</taxon>
        <taxon>Palaeoheterodonta</taxon>
        <taxon>Unionida</taxon>
        <taxon>Unionoidea</taxon>
        <taxon>Unionidae</taxon>
        <taxon>Unioninae</taxon>
        <taxon>Sinanodonta</taxon>
    </lineage>
</organism>